<accession>A0A370G5K3</accession>
<dbReference type="InterPro" id="IPR036611">
    <property type="entry name" value="Trigger_fac_ribosome-bd_sf"/>
</dbReference>
<dbReference type="Proteomes" id="UP000254720">
    <property type="component" value="Unassembled WGS sequence"/>
</dbReference>
<dbReference type="InterPro" id="IPR008880">
    <property type="entry name" value="Trigger_fac_C"/>
</dbReference>
<evidence type="ECO:0000256" key="7">
    <source>
        <dbReference type="ARBA" id="ARBA00023186"/>
    </source>
</evidence>
<reference evidence="15 16" key="1">
    <citation type="submission" date="2018-07" db="EMBL/GenBank/DDBJ databases">
        <title>Genomic Encyclopedia of Type Strains, Phase IV (KMG-IV): sequencing the most valuable type-strain genomes for metagenomic binning, comparative biology and taxonomic classification.</title>
        <authorList>
            <person name="Goeker M."/>
        </authorList>
    </citation>
    <scope>NUCLEOTIDE SEQUENCE [LARGE SCALE GENOMIC DNA]</scope>
    <source>
        <strain evidence="15 16">DSM 16500</strain>
    </source>
</reference>
<evidence type="ECO:0000256" key="9">
    <source>
        <dbReference type="ARBA" id="ARBA00023306"/>
    </source>
</evidence>
<sequence length="434" mass="49821">MTMQVSVEKVNNVERRLTIVVPANQVEEAYARQLDKLAKKANIKGFRPGKAPVSYIEQRFGDDARKEALAEVMQKSLYEAITEQDLKPVSQPQVEPKLMMPNQPLEFIASFEVLPDIENIQFSMSTIEKPVTEVTSDDVDRVVEQLRKQYAKWKLVNRPAQEKDRVVIDYYAIFEGKSDIENKIENFPLELSSKVMLPGFEEGLKGAKAEEERTLNLSFPADFPAAERAGKPVDFVVKIKQVFEADVPELDDDFVQKLGVKSGKVDDLKDQIKQSLEQERDRLVKEKLKEQVFRQLLEQNPIDVPRSLVEREAHNIHDEIYPQHQHHDHHQHSNEEMAAFNDVAKKRVSLGLLIAEYAKKANLQVNKDRVNQRIQEIAAAYEHPQEVIAWLSSPERRNGIEAQVMEDQVLDKLMEDVSVTEKTMSYAELKGIRI</sequence>
<dbReference type="GO" id="GO:0043022">
    <property type="term" value="F:ribosome binding"/>
    <property type="evidence" value="ECO:0007669"/>
    <property type="project" value="TreeGrafter"/>
</dbReference>
<dbReference type="GO" id="GO:0015031">
    <property type="term" value="P:protein transport"/>
    <property type="evidence" value="ECO:0007669"/>
    <property type="project" value="UniProtKB-UniRule"/>
</dbReference>
<dbReference type="PANTHER" id="PTHR30560">
    <property type="entry name" value="TRIGGER FACTOR CHAPERONE AND PEPTIDYL-PROLYL CIS/TRANS ISOMERASE"/>
    <property type="match status" value="1"/>
</dbReference>
<dbReference type="Gene3D" id="1.10.3120.10">
    <property type="entry name" value="Trigger factor, C-terminal domain"/>
    <property type="match status" value="1"/>
</dbReference>
<dbReference type="GO" id="GO:0043335">
    <property type="term" value="P:protein unfolding"/>
    <property type="evidence" value="ECO:0007669"/>
    <property type="project" value="TreeGrafter"/>
</dbReference>
<dbReference type="Pfam" id="PF05697">
    <property type="entry name" value="Trigger_N"/>
    <property type="match status" value="1"/>
</dbReference>
<dbReference type="EMBL" id="QQAX01000028">
    <property type="protein sequence ID" value="RDI39092.1"/>
    <property type="molecule type" value="Genomic_DNA"/>
</dbReference>
<dbReference type="GO" id="GO:0005737">
    <property type="term" value="C:cytoplasm"/>
    <property type="evidence" value="ECO:0007669"/>
    <property type="project" value="UniProtKB-SubCell"/>
</dbReference>
<evidence type="ECO:0000256" key="4">
    <source>
        <dbReference type="ARBA" id="ARBA00016902"/>
    </source>
</evidence>
<dbReference type="SUPFAM" id="SSF109998">
    <property type="entry name" value="Triger factor/SurA peptide-binding domain-like"/>
    <property type="match status" value="1"/>
</dbReference>
<evidence type="ECO:0000256" key="11">
    <source>
        <dbReference type="HAMAP-Rule" id="MF_00303"/>
    </source>
</evidence>
<dbReference type="AlphaFoldDB" id="A0A370G5K3"/>
<comment type="catalytic activity">
    <reaction evidence="1 11">
        <text>[protein]-peptidylproline (omega=180) = [protein]-peptidylproline (omega=0)</text>
        <dbReference type="Rhea" id="RHEA:16237"/>
        <dbReference type="Rhea" id="RHEA-COMP:10747"/>
        <dbReference type="Rhea" id="RHEA-COMP:10748"/>
        <dbReference type="ChEBI" id="CHEBI:83833"/>
        <dbReference type="ChEBI" id="CHEBI:83834"/>
        <dbReference type="EC" id="5.2.1.8"/>
    </reaction>
</comment>
<evidence type="ECO:0000256" key="2">
    <source>
        <dbReference type="ARBA" id="ARBA00005464"/>
    </source>
</evidence>
<keyword evidence="7 11" id="KW-0143">Chaperone</keyword>
<dbReference type="PIRSF" id="PIRSF003095">
    <property type="entry name" value="Trigger_factor"/>
    <property type="match status" value="1"/>
</dbReference>
<keyword evidence="8 11" id="KW-0413">Isomerase</keyword>
<evidence type="ECO:0000259" key="12">
    <source>
        <dbReference type="Pfam" id="PF00254"/>
    </source>
</evidence>
<dbReference type="SUPFAM" id="SSF54534">
    <property type="entry name" value="FKBP-like"/>
    <property type="match status" value="1"/>
</dbReference>
<keyword evidence="16" id="KW-1185">Reference proteome</keyword>
<evidence type="ECO:0000313" key="15">
    <source>
        <dbReference type="EMBL" id="RDI39092.1"/>
    </source>
</evidence>
<keyword evidence="9 11" id="KW-0131">Cell cycle</keyword>
<comment type="function">
    <text evidence="11">Involved in protein export. Acts as a chaperone by maintaining the newly synthesized protein in an open conformation. Functions as a peptidyl-prolyl cis-trans isomerase.</text>
</comment>
<dbReference type="InterPro" id="IPR046357">
    <property type="entry name" value="PPIase_dom_sf"/>
</dbReference>
<dbReference type="GO" id="GO:0051301">
    <property type="term" value="P:cell division"/>
    <property type="evidence" value="ECO:0007669"/>
    <property type="project" value="UniProtKB-KW"/>
</dbReference>
<dbReference type="InterPro" id="IPR037041">
    <property type="entry name" value="Trigger_fac_C_sf"/>
</dbReference>
<dbReference type="InterPro" id="IPR001179">
    <property type="entry name" value="PPIase_FKBP_dom"/>
</dbReference>
<comment type="caution">
    <text evidence="15">The sequence shown here is derived from an EMBL/GenBank/DDBJ whole genome shotgun (WGS) entry which is preliminary data.</text>
</comment>
<organism evidence="15 16">
    <name type="scientific">Aquicella lusitana</name>
    <dbReference type="NCBI Taxonomy" id="254246"/>
    <lineage>
        <taxon>Bacteria</taxon>
        <taxon>Pseudomonadati</taxon>
        <taxon>Pseudomonadota</taxon>
        <taxon>Gammaproteobacteria</taxon>
        <taxon>Legionellales</taxon>
        <taxon>Coxiellaceae</taxon>
        <taxon>Aquicella</taxon>
    </lineage>
</organism>
<evidence type="ECO:0000259" key="14">
    <source>
        <dbReference type="Pfam" id="PF05698"/>
    </source>
</evidence>
<keyword evidence="5 11" id="KW-0132">Cell division</keyword>
<keyword evidence="11" id="KW-0963">Cytoplasm</keyword>
<evidence type="ECO:0000259" key="13">
    <source>
        <dbReference type="Pfam" id="PF05697"/>
    </source>
</evidence>
<keyword evidence="6 11" id="KW-0697">Rotamase</keyword>
<dbReference type="InterPro" id="IPR005215">
    <property type="entry name" value="Trig_fac"/>
</dbReference>
<dbReference type="GO" id="GO:0044183">
    <property type="term" value="F:protein folding chaperone"/>
    <property type="evidence" value="ECO:0007669"/>
    <property type="project" value="TreeGrafter"/>
</dbReference>
<proteinExistence type="inferred from homology"/>
<dbReference type="HAMAP" id="MF_00303">
    <property type="entry name" value="Trigger_factor_Tig"/>
    <property type="match status" value="1"/>
</dbReference>
<dbReference type="InterPro" id="IPR027304">
    <property type="entry name" value="Trigger_fact/SurA_dom_sf"/>
</dbReference>
<dbReference type="OrthoDB" id="9767721at2"/>
<dbReference type="Gene3D" id="3.30.70.1050">
    <property type="entry name" value="Trigger factor ribosome-binding domain"/>
    <property type="match status" value="1"/>
</dbReference>
<dbReference type="Gene3D" id="3.10.50.40">
    <property type="match status" value="1"/>
</dbReference>
<feature type="domain" description="Trigger factor ribosome-binding bacterial" evidence="13">
    <location>
        <begin position="3"/>
        <end position="146"/>
    </location>
</feature>
<gene>
    <name evidence="11" type="primary">tig</name>
    <name evidence="15" type="ORF">C8D86_12819</name>
</gene>
<feature type="domain" description="PPIase FKBP-type" evidence="12">
    <location>
        <begin position="158"/>
        <end position="239"/>
    </location>
</feature>
<evidence type="ECO:0000256" key="3">
    <source>
        <dbReference type="ARBA" id="ARBA00013194"/>
    </source>
</evidence>
<evidence type="ECO:0000313" key="16">
    <source>
        <dbReference type="Proteomes" id="UP000254720"/>
    </source>
</evidence>
<protein>
    <recommendedName>
        <fullName evidence="4 11">Trigger factor</fullName>
        <shortName evidence="11">TF</shortName>
        <ecNumber evidence="3 11">5.2.1.8</ecNumber>
    </recommendedName>
    <alternativeName>
        <fullName evidence="10 11">PPIase</fullName>
    </alternativeName>
</protein>
<comment type="domain">
    <text evidence="11">Consists of 3 domains; the N-terminus binds the ribosome, the middle domain has PPIase activity, while the C-terminus has intrinsic chaperone activity on its own.</text>
</comment>
<name>A0A370G5K3_9COXI</name>
<dbReference type="NCBIfam" id="TIGR00115">
    <property type="entry name" value="tig"/>
    <property type="match status" value="1"/>
</dbReference>
<dbReference type="GO" id="GO:0003755">
    <property type="term" value="F:peptidyl-prolyl cis-trans isomerase activity"/>
    <property type="evidence" value="ECO:0007669"/>
    <property type="project" value="UniProtKB-UniRule"/>
</dbReference>
<evidence type="ECO:0000256" key="5">
    <source>
        <dbReference type="ARBA" id="ARBA00022618"/>
    </source>
</evidence>
<comment type="subcellular location">
    <subcellularLocation>
        <location evidence="11">Cytoplasm</location>
    </subcellularLocation>
    <text evidence="11">About half TF is bound to the ribosome near the polypeptide exit tunnel while the other half is free in the cytoplasm.</text>
</comment>
<dbReference type="PANTHER" id="PTHR30560:SF3">
    <property type="entry name" value="TRIGGER FACTOR-LIKE PROTEIN TIG, CHLOROPLASTIC"/>
    <property type="match status" value="1"/>
</dbReference>
<evidence type="ECO:0000256" key="8">
    <source>
        <dbReference type="ARBA" id="ARBA00023235"/>
    </source>
</evidence>
<evidence type="ECO:0000256" key="10">
    <source>
        <dbReference type="ARBA" id="ARBA00029986"/>
    </source>
</evidence>
<feature type="domain" description="Trigger factor C-terminal" evidence="14">
    <location>
        <begin position="265"/>
        <end position="415"/>
    </location>
</feature>
<dbReference type="Pfam" id="PF00254">
    <property type="entry name" value="FKBP_C"/>
    <property type="match status" value="1"/>
</dbReference>
<comment type="similarity">
    <text evidence="2 11">Belongs to the FKBP-type PPIase family. Tig subfamily.</text>
</comment>
<dbReference type="GO" id="GO:0051083">
    <property type="term" value="P:'de novo' cotranslational protein folding"/>
    <property type="evidence" value="ECO:0007669"/>
    <property type="project" value="TreeGrafter"/>
</dbReference>
<evidence type="ECO:0000256" key="6">
    <source>
        <dbReference type="ARBA" id="ARBA00023110"/>
    </source>
</evidence>
<evidence type="ECO:0000256" key="1">
    <source>
        <dbReference type="ARBA" id="ARBA00000971"/>
    </source>
</evidence>
<dbReference type="SUPFAM" id="SSF102735">
    <property type="entry name" value="Trigger factor ribosome-binding domain"/>
    <property type="match status" value="1"/>
</dbReference>
<dbReference type="Pfam" id="PF05698">
    <property type="entry name" value="Trigger_C"/>
    <property type="match status" value="1"/>
</dbReference>
<dbReference type="EC" id="5.2.1.8" evidence="3 11"/>
<dbReference type="InterPro" id="IPR008881">
    <property type="entry name" value="Trigger_fac_ribosome-bd_bac"/>
</dbReference>